<feature type="region of interest" description="Disordered" evidence="1">
    <location>
        <begin position="298"/>
        <end position="365"/>
    </location>
</feature>
<feature type="compositionally biased region" description="Polar residues" evidence="1">
    <location>
        <begin position="327"/>
        <end position="338"/>
    </location>
</feature>
<dbReference type="EMBL" id="JADAQX010001062">
    <property type="protein sequence ID" value="KAF8818524.1"/>
    <property type="molecule type" value="Genomic_DNA"/>
</dbReference>
<name>A0ABQ7J4S0_9APIC</name>
<protein>
    <submittedName>
        <fullName evidence="2">Uncharacterized protein</fullName>
    </submittedName>
</protein>
<sequence>MPFAYIYPECHDDRPIHRPLDADCCIPGYETCFHTATGIFRFSPQQLMIKLFTAIFKLATDYTDCRMALKPYLLEICIKCIQYAASTQNPTFALTIIRYLFRAITPAGQAVILYEEFLPILPWFLETCINLQCEAPRMIREYWIEISLMVPVQFKSLVHYIGSLMIPIVIALESGNYDLVTLALRTLEHWIENLHHDYIYPMIAGLSQYFHRFQTRPPLMNALCKLLSFSRLPSPSADLVFYNTYHRALYPSHRIVHYSQIAENAQLLNACRSREFHRGVLQLGILLPPALLTLPSHPPYSLSPSPQRTGGNPSPPQRFPTPVFPSSIPSQRPMTPSDPTLGVSPGPSPPHLTTPTPSLSSTLSMTPSPLPLIPLEMDSAVEYALKVLEGSELTSRAHMQYYTNNPNLCSLSPQIHLLPHDRPRPESFSGINASSMEEFRQACASLRWEMLTEAMEQLEHTRIPHKKVPSPPRRRMAADFSFIDLEALPEEKDMQAAATPPFTLPSTEAAILPTFGGSETLDGCSVSMICYPPSKRVAALRSQKVRIAERILILKLIKGILLARCDPEQAKDILSFYEGICRHFGLIFASRNFPSIAPPIFTVAALSEMDPFA</sequence>
<feature type="compositionally biased region" description="Pro residues" evidence="1">
    <location>
        <begin position="313"/>
        <end position="323"/>
    </location>
</feature>
<reference evidence="2 3" key="1">
    <citation type="journal article" date="2020" name="bioRxiv">
        <title>Metabolic contributions of an alphaproteobacterial endosymbiont in the apicomplexan Cardiosporidium cionae.</title>
        <authorList>
            <person name="Hunter E.S."/>
            <person name="Paight C.J."/>
            <person name="Lane C.E."/>
        </authorList>
    </citation>
    <scope>NUCLEOTIDE SEQUENCE [LARGE SCALE GENOMIC DNA]</scope>
    <source>
        <strain evidence="2">ESH_2018</strain>
    </source>
</reference>
<evidence type="ECO:0000256" key="1">
    <source>
        <dbReference type="SAM" id="MobiDB-lite"/>
    </source>
</evidence>
<evidence type="ECO:0000313" key="2">
    <source>
        <dbReference type="EMBL" id="KAF8818524.1"/>
    </source>
</evidence>
<comment type="caution">
    <text evidence="2">The sequence shown here is derived from an EMBL/GenBank/DDBJ whole genome shotgun (WGS) entry which is preliminary data.</text>
</comment>
<feature type="compositionally biased region" description="Low complexity" evidence="1">
    <location>
        <begin position="353"/>
        <end position="365"/>
    </location>
</feature>
<accession>A0ABQ7J4S0</accession>
<dbReference type="InterPro" id="IPR046807">
    <property type="entry name" value="Tra1_central"/>
</dbReference>
<organism evidence="2 3">
    <name type="scientific">Cardiosporidium cionae</name>
    <dbReference type="NCBI Taxonomy" id="476202"/>
    <lineage>
        <taxon>Eukaryota</taxon>
        <taxon>Sar</taxon>
        <taxon>Alveolata</taxon>
        <taxon>Apicomplexa</taxon>
        <taxon>Aconoidasida</taxon>
        <taxon>Nephromycida</taxon>
        <taxon>Cardiosporidium</taxon>
    </lineage>
</organism>
<gene>
    <name evidence="2" type="ORF">IE077_002015</name>
</gene>
<evidence type="ECO:0000313" key="3">
    <source>
        <dbReference type="Proteomes" id="UP000823046"/>
    </source>
</evidence>
<dbReference type="Proteomes" id="UP000823046">
    <property type="component" value="Unassembled WGS sequence"/>
</dbReference>
<dbReference type="Pfam" id="PF20175">
    <property type="entry name" value="Tra1_central"/>
    <property type="match status" value="1"/>
</dbReference>
<proteinExistence type="predicted"/>
<feature type="non-terminal residue" evidence="2">
    <location>
        <position position="613"/>
    </location>
</feature>
<keyword evidence="3" id="KW-1185">Reference proteome</keyword>